<evidence type="ECO:0000259" key="3">
    <source>
        <dbReference type="Pfam" id="PF00534"/>
    </source>
</evidence>
<sequence length="415" mass="45786">MMRITIIGINYAPETTGIAPYTADLARGLVARGHSVEMLTGLPHYPSWTVDRRYAGKREYMELDSGARIRRLRHYVPRRPRVLGRIRMELSFARAVLLRRWQQNPDLVVTVSPSLITAVLVVLRARLARVPVGVVVQDIYSAGVHEIGGAPVAVSWLLARMETRSINLAAGAVVIHARFVDTLATIGVRRDRLTVIPNWTHVERHGVGRGRTDVREGFGWGENEIVVLHTGNMGMKQGLENVVEAARIADEKSLAIRFVLMGDGNQRDELERLGRRLDRLQFILPVPDDEYMSVLDAADVLLVNEHPGLTQMALPSKLTSYFSAGRPVLAATEADSVTAAVLRESAAGELIGPGDPEALLRAVFALAGNPARRAELAEAGQIYASKMFDREAALDRYESWCARLSDVPVRSAGRR</sequence>
<keyword evidence="6" id="KW-1185">Reference proteome</keyword>
<dbReference type="CDD" id="cd03794">
    <property type="entry name" value="GT4_WbuB-like"/>
    <property type="match status" value="1"/>
</dbReference>
<dbReference type="Gene3D" id="3.40.50.2000">
    <property type="entry name" value="Glycogen Phosphorylase B"/>
    <property type="match status" value="2"/>
</dbReference>
<dbReference type="Pfam" id="PF13579">
    <property type="entry name" value="Glyco_trans_4_4"/>
    <property type="match status" value="1"/>
</dbReference>
<gene>
    <name evidence="5" type="ORF">IDF66_05500</name>
</gene>
<name>A0ABR7W880_9ACTN</name>
<reference evidence="5 6" key="1">
    <citation type="submission" date="2020-09" db="EMBL/GenBank/DDBJ databases">
        <title>Novel species in genus Gordonia.</title>
        <authorList>
            <person name="Zhang G."/>
        </authorList>
    </citation>
    <scope>NUCLEOTIDE SEQUENCE [LARGE SCALE GENOMIC DNA]</scope>
    <source>
        <strain evidence="5 6">ON-33</strain>
    </source>
</reference>
<dbReference type="RefSeq" id="WP_190265970.1">
    <property type="nucleotide sequence ID" value="NZ_BAABAD010000003.1"/>
</dbReference>
<keyword evidence="1" id="KW-0328">Glycosyltransferase</keyword>
<evidence type="ECO:0000256" key="1">
    <source>
        <dbReference type="ARBA" id="ARBA00022676"/>
    </source>
</evidence>
<comment type="caution">
    <text evidence="5">The sequence shown here is derived from an EMBL/GenBank/DDBJ whole genome shotgun (WGS) entry which is preliminary data.</text>
</comment>
<feature type="domain" description="Glycosyl transferase family 1" evidence="3">
    <location>
        <begin position="213"/>
        <end position="381"/>
    </location>
</feature>
<dbReference type="PANTHER" id="PTHR12526:SF638">
    <property type="entry name" value="SPORE COAT PROTEIN SA"/>
    <property type="match status" value="1"/>
</dbReference>
<dbReference type="InterPro" id="IPR001296">
    <property type="entry name" value="Glyco_trans_1"/>
</dbReference>
<accession>A0ABR7W880</accession>
<proteinExistence type="predicted"/>
<organism evidence="5 6">
    <name type="scientific">Gordonia hankookensis</name>
    <dbReference type="NCBI Taxonomy" id="589403"/>
    <lineage>
        <taxon>Bacteria</taxon>
        <taxon>Bacillati</taxon>
        <taxon>Actinomycetota</taxon>
        <taxon>Actinomycetes</taxon>
        <taxon>Mycobacteriales</taxon>
        <taxon>Gordoniaceae</taxon>
        <taxon>Gordonia</taxon>
    </lineage>
</organism>
<feature type="domain" description="Glycosyltransferase subfamily 4-like N-terminal" evidence="4">
    <location>
        <begin position="16"/>
        <end position="199"/>
    </location>
</feature>
<keyword evidence="2" id="KW-0808">Transferase</keyword>
<dbReference type="InterPro" id="IPR028098">
    <property type="entry name" value="Glyco_trans_4-like_N"/>
</dbReference>
<dbReference type="Proteomes" id="UP000602395">
    <property type="component" value="Unassembled WGS sequence"/>
</dbReference>
<dbReference type="EMBL" id="JACWMS010000001">
    <property type="protein sequence ID" value="MBD1319030.1"/>
    <property type="molecule type" value="Genomic_DNA"/>
</dbReference>
<evidence type="ECO:0000313" key="5">
    <source>
        <dbReference type="EMBL" id="MBD1319030.1"/>
    </source>
</evidence>
<evidence type="ECO:0000259" key="4">
    <source>
        <dbReference type="Pfam" id="PF13579"/>
    </source>
</evidence>
<evidence type="ECO:0000313" key="6">
    <source>
        <dbReference type="Proteomes" id="UP000602395"/>
    </source>
</evidence>
<dbReference type="Pfam" id="PF00534">
    <property type="entry name" value="Glycos_transf_1"/>
    <property type="match status" value="1"/>
</dbReference>
<protein>
    <submittedName>
        <fullName evidence="5">Glycosyltransferase family 4 protein</fullName>
    </submittedName>
</protein>
<dbReference type="SUPFAM" id="SSF53756">
    <property type="entry name" value="UDP-Glycosyltransferase/glycogen phosphorylase"/>
    <property type="match status" value="1"/>
</dbReference>
<evidence type="ECO:0000256" key="2">
    <source>
        <dbReference type="ARBA" id="ARBA00022679"/>
    </source>
</evidence>
<dbReference type="PANTHER" id="PTHR12526">
    <property type="entry name" value="GLYCOSYLTRANSFERASE"/>
    <property type="match status" value="1"/>
</dbReference>